<evidence type="ECO:0000313" key="6">
    <source>
        <dbReference type="Proteomes" id="UP000467840"/>
    </source>
</evidence>
<dbReference type="PANTHER" id="PTHR31689">
    <property type="entry name" value="DIAMINOPIMELATE EPIMERASE, CHLOROPLASTIC"/>
    <property type="match status" value="1"/>
</dbReference>
<dbReference type="Proteomes" id="UP000467840">
    <property type="component" value="Unassembled WGS sequence"/>
</dbReference>
<feature type="transmembrane region" description="Helical" evidence="4">
    <location>
        <begin position="399"/>
        <end position="419"/>
    </location>
</feature>
<dbReference type="Pfam" id="PF01678">
    <property type="entry name" value="DAP_epimerase"/>
    <property type="match status" value="2"/>
</dbReference>
<organism evidence="5 6">
    <name type="scientific">Hevea brasiliensis</name>
    <name type="common">Para rubber tree</name>
    <name type="synonym">Siphonia brasiliensis</name>
    <dbReference type="NCBI Taxonomy" id="3981"/>
    <lineage>
        <taxon>Eukaryota</taxon>
        <taxon>Viridiplantae</taxon>
        <taxon>Streptophyta</taxon>
        <taxon>Embryophyta</taxon>
        <taxon>Tracheophyta</taxon>
        <taxon>Spermatophyta</taxon>
        <taxon>Magnoliopsida</taxon>
        <taxon>eudicotyledons</taxon>
        <taxon>Gunneridae</taxon>
        <taxon>Pentapetalae</taxon>
        <taxon>rosids</taxon>
        <taxon>fabids</taxon>
        <taxon>Malpighiales</taxon>
        <taxon>Euphorbiaceae</taxon>
        <taxon>Crotonoideae</taxon>
        <taxon>Micrandreae</taxon>
        <taxon>Hevea</taxon>
    </lineage>
</organism>
<comment type="similarity">
    <text evidence="1">Belongs to the diaminopimelate epimerase family.</text>
</comment>
<keyword evidence="4" id="KW-0472">Membrane</keyword>
<dbReference type="PANTHER" id="PTHR31689:SF0">
    <property type="entry name" value="DIAMINOPIMELATE EPIMERASE"/>
    <property type="match status" value="1"/>
</dbReference>
<dbReference type="Gene3D" id="3.10.310.10">
    <property type="entry name" value="Diaminopimelate Epimerase, Chain A, domain 1"/>
    <property type="match status" value="2"/>
</dbReference>
<dbReference type="GO" id="GO:0005829">
    <property type="term" value="C:cytosol"/>
    <property type="evidence" value="ECO:0007669"/>
    <property type="project" value="TreeGrafter"/>
</dbReference>
<proteinExistence type="inferred from homology"/>
<feature type="region of interest" description="Disordered" evidence="3">
    <location>
        <begin position="500"/>
        <end position="522"/>
    </location>
</feature>
<evidence type="ECO:0000256" key="3">
    <source>
        <dbReference type="SAM" id="MobiDB-lite"/>
    </source>
</evidence>
<dbReference type="GO" id="GO:0008837">
    <property type="term" value="F:diaminopimelate epimerase activity"/>
    <property type="evidence" value="ECO:0007669"/>
    <property type="project" value="InterPro"/>
</dbReference>
<keyword evidence="4" id="KW-1133">Transmembrane helix</keyword>
<dbReference type="EMBL" id="JAAGAX010000511">
    <property type="protein sequence ID" value="KAF2282143.1"/>
    <property type="molecule type" value="Genomic_DNA"/>
</dbReference>
<evidence type="ECO:0000256" key="1">
    <source>
        <dbReference type="ARBA" id="ARBA00010219"/>
    </source>
</evidence>
<evidence type="ECO:0000313" key="5">
    <source>
        <dbReference type="EMBL" id="KAF2282143.1"/>
    </source>
</evidence>
<dbReference type="InterPro" id="IPR001653">
    <property type="entry name" value="DAP_epimerase_DapF"/>
</dbReference>
<keyword evidence="6" id="KW-1185">Reference proteome</keyword>
<keyword evidence="2" id="KW-0413">Isomerase</keyword>
<keyword evidence="4" id="KW-0812">Transmembrane</keyword>
<feature type="transmembrane region" description="Helical" evidence="4">
    <location>
        <begin position="431"/>
        <end position="450"/>
    </location>
</feature>
<feature type="compositionally biased region" description="Basic and acidic residues" evidence="3">
    <location>
        <begin position="503"/>
        <end position="517"/>
    </location>
</feature>
<dbReference type="NCBIfam" id="TIGR00652">
    <property type="entry name" value="DapF"/>
    <property type="match status" value="1"/>
</dbReference>
<evidence type="ECO:0000256" key="2">
    <source>
        <dbReference type="ARBA" id="ARBA00023235"/>
    </source>
</evidence>
<gene>
    <name evidence="5" type="ORF">GH714_042967</name>
</gene>
<sequence length="552" mass="59196">MARHLQHQYIILHVVQQRPIPYGGGTGAAPPDPGHERICHADDQTRTTAALPQATPAPYTMCGGGTHPKAEPDHHELAKSAEEAMEVVDIAHEPGADICEPALNEAQLCIVEEEAGTVDQEPFPKIEPANTLMCCITVDQVLPHSIAKMLQHGSIGDAVVDYAAIAHRRTGVGCDQVVTIYRSSSTDCLVTIHNADGSQAEMCGNAAMCVGKLLMDELGTTSASMTIGDRIVLAEKSKTGMIRVNLGKPKLAWQDIPIACECDTLRVPLSIPKYPQPVGVNMGNTHMVFFVASVRNCKLEELGPLVEHNSIFPQRTNVCVAEVVTRSQITLRVWERGTGETFSCGSGSCAALIAGVRLGVTERKCTVSMPGGDLLTEWQESGDTVELSSVGKVAASMCVVPASMCVFAACIAAVLIKTLGTKSGSALESPFVGFSAWAVLTVVTLLFFTLQALERAWYVASITAAKYRSFAAVIAWWLSLERNKTREALVDGRAAPEGCGDGSFHRGIDPKEPDPRPCKGNGRQRVGSMLWLLDVTDSVAHQRELCKNSILS</sequence>
<dbReference type="SUPFAM" id="SSF54506">
    <property type="entry name" value="Diaminopimelate epimerase-like"/>
    <property type="match status" value="2"/>
</dbReference>
<dbReference type="AlphaFoldDB" id="A0A6A6K1D4"/>
<dbReference type="GO" id="GO:0009089">
    <property type="term" value="P:lysine biosynthetic process via diaminopimelate"/>
    <property type="evidence" value="ECO:0007669"/>
    <property type="project" value="InterPro"/>
</dbReference>
<protein>
    <recommendedName>
        <fullName evidence="7">Diaminopimelate epimerase</fullName>
    </recommendedName>
</protein>
<comment type="caution">
    <text evidence="5">The sequence shown here is derived from an EMBL/GenBank/DDBJ whole genome shotgun (WGS) entry which is preliminary data.</text>
</comment>
<dbReference type="HAMAP" id="MF_00197">
    <property type="entry name" value="DAP_epimerase"/>
    <property type="match status" value="1"/>
</dbReference>
<name>A0A6A6K1D4_HEVBR</name>
<evidence type="ECO:0000256" key="4">
    <source>
        <dbReference type="SAM" id="Phobius"/>
    </source>
</evidence>
<reference evidence="5 6" key="1">
    <citation type="journal article" date="2020" name="Mol. Plant">
        <title>The Chromosome-Based Rubber Tree Genome Provides New Insights into Spurge Genome Evolution and Rubber Biosynthesis.</title>
        <authorList>
            <person name="Liu J."/>
            <person name="Shi C."/>
            <person name="Shi C.C."/>
            <person name="Li W."/>
            <person name="Zhang Q.J."/>
            <person name="Zhang Y."/>
            <person name="Li K."/>
            <person name="Lu H.F."/>
            <person name="Shi C."/>
            <person name="Zhu S.T."/>
            <person name="Xiao Z.Y."/>
            <person name="Nan H."/>
            <person name="Yue Y."/>
            <person name="Zhu X.G."/>
            <person name="Wu Y."/>
            <person name="Hong X.N."/>
            <person name="Fan G.Y."/>
            <person name="Tong Y."/>
            <person name="Zhang D."/>
            <person name="Mao C.L."/>
            <person name="Liu Y.L."/>
            <person name="Hao S.J."/>
            <person name="Liu W.Q."/>
            <person name="Lv M.Q."/>
            <person name="Zhang H.B."/>
            <person name="Liu Y."/>
            <person name="Hu-Tang G.R."/>
            <person name="Wang J.P."/>
            <person name="Wang J.H."/>
            <person name="Sun Y.H."/>
            <person name="Ni S.B."/>
            <person name="Chen W.B."/>
            <person name="Zhang X.C."/>
            <person name="Jiao Y.N."/>
            <person name="Eichler E.E."/>
            <person name="Li G.H."/>
            <person name="Liu X."/>
            <person name="Gao L.Z."/>
        </authorList>
    </citation>
    <scope>NUCLEOTIDE SEQUENCE [LARGE SCALE GENOMIC DNA]</scope>
    <source>
        <strain evidence="6">cv. GT1</strain>
        <tissue evidence="5">Leaf</tissue>
    </source>
</reference>
<accession>A0A6A6K1D4</accession>
<feature type="transmembrane region" description="Helical" evidence="4">
    <location>
        <begin position="456"/>
        <end position="478"/>
    </location>
</feature>
<evidence type="ECO:0008006" key="7">
    <source>
        <dbReference type="Google" id="ProtNLM"/>
    </source>
</evidence>